<dbReference type="GO" id="GO:0006325">
    <property type="term" value="P:chromatin organization"/>
    <property type="evidence" value="ECO:0007669"/>
    <property type="project" value="UniProtKB-KW"/>
</dbReference>
<evidence type="ECO:0000256" key="3">
    <source>
        <dbReference type="ARBA" id="ARBA00004647"/>
    </source>
</evidence>
<evidence type="ECO:0000256" key="2">
    <source>
        <dbReference type="ARBA" id="ARBA00004173"/>
    </source>
</evidence>
<evidence type="ECO:0000256" key="11">
    <source>
        <dbReference type="ARBA" id="ARBA00077273"/>
    </source>
</evidence>
<dbReference type="RefSeq" id="XP_029019846.1">
    <property type="nucleotide sequence ID" value="XM_029164013.3"/>
</dbReference>
<dbReference type="InterPro" id="IPR029058">
    <property type="entry name" value="AB_hydrolase_fold"/>
</dbReference>
<evidence type="ECO:0000259" key="14">
    <source>
        <dbReference type="Pfam" id="PF23154"/>
    </source>
</evidence>
<evidence type="ECO:0000256" key="13">
    <source>
        <dbReference type="SAM" id="MobiDB-lite"/>
    </source>
</evidence>
<keyword evidence="4" id="KW-0963">Cytoplasm</keyword>
<keyword evidence="15" id="KW-1185">Reference proteome</keyword>
<keyword evidence="9" id="KW-0539">Nucleus</keyword>
<evidence type="ECO:0000256" key="8">
    <source>
        <dbReference type="ARBA" id="ARBA00023212"/>
    </source>
</evidence>
<dbReference type="GO" id="GO:0005874">
    <property type="term" value="C:microtubule"/>
    <property type="evidence" value="ECO:0007669"/>
    <property type="project" value="UniProtKB-KW"/>
</dbReference>
<keyword evidence="5" id="KW-0493">Microtubule</keyword>
<dbReference type="Pfam" id="PF23154">
    <property type="entry name" value="KANSL3_1st"/>
    <property type="match status" value="1"/>
</dbReference>
<dbReference type="GeneID" id="114863151"/>
<feature type="compositionally biased region" description="Basic and acidic residues" evidence="13">
    <location>
        <begin position="472"/>
        <end position="505"/>
    </location>
</feature>
<dbReference type="GO" id="GO:0000922">
    <property type="term" value="C:spindle pole"/>
    <property type="evidence" value="ECO:0007669"/>
    <property type="project" value="UniProtKB-SubCell"/>
</dbReference>
<dbReference type="CTD" id="55683"/>
<evidence type="ECO:0000313" key="16">
    <source>
        <dbReference type="RefSeq" id="XP_029019846.1"/>
    </source>
</evidence>
<evidence type="ECO:0000256" key="1">
    <source>
        <dbReference type="ARBA" id="ARBA00004123"/>
    </source>
</evidence>
<keyword evidence="7" id="KW-0496">Mitochondrion</keyword>
<dbReference type="FunFam" id="3.40.50.1820:FF:000032">
    <property type="entry name" value="KAT8 regulatory NSL complex subunit 3 isoform X2"/>
    <property type="match status" value="1"/>
</dbReference>
<evidence type="ECO:0000256" key="7">
    <source>
        <dbReference type="ARBA" id="ARBA00023128"/>
    </source>
</evidence>
<organism evidence="15 16">
    <name type="scientific">Betta splendens</name>
    <name type="common">Siamese fighting fish</name>
    <dbReference type="NCBI Taxonomy" id="158456"/>
    <lineage>
        <taxon>Eukaryota</taxon>
        <taxon>Metazoa</taxon>
        <taxon>Chordata</taxon>
        <taxon>Craniata</taxon>
        <taxon>Vertebrata</taxon>
        <taxon>Euteleostomi</taxon>
        <taxon>Actinopterygii</taxon>
        <taxon>Neopterygii</taxon>
        <taxon>Teleostei</taxon>
        <taxon>Neoteleostei</taxon>
        <taxon>Acanthomorphata</taxon>
        <taxon>Anabantaria</taxon>
        <taxon>Anabantiformes</taxon>
        <taxon>Anabantoidei</taxon>
        <taxon>Osphronemidae</taxon>
        <taxon>Betta</taxon>
    </lineage>
</organism>
<dbReference type="GO" id="GO:0005739">
    <property type="term" value="C:mitochondrion"/>
    <property type="evidence" value="ECO:0007669"/>
    <property type="project" value="UniProtKB-SubCell"/>
</dbReference>
<dbReference type="GO" id="GO:0044545">
    <property type="term" value="C:NSL complex"/>
    <property type="evidence" value="ECO:0007669"/>
    <property type="project" value="UniProtKB-ARBA"/>
</dbReference>
<comment type="subcellular location">
    <subcellularLocation>
        <location evidence="3">Cytoplasm</location>
        <location evidence="3">Cytoskeleton</location>
        <location evidence="3">Spindle pole</location>
    </subcellularLocation>
    <subcellularLocation>
        <location evidence="2">Mitochondrion</location>
    </subcellularLocation>
    <subcellularLocation>
        <location evidence="1">Nucleus</location>
    </subcellularLocation>
</comment>
<proteinExistence type="predicted"/>
<dbReference type="SUPFAM" id="SSF53474">
    <property type="entry name" value="alpha/beta-Hydrolases"/>
    <property type="match status" value="1"/>
</dbReference>
<dbReference type="GO" id="GO:0045944">
    <property type="term" value="P:positive regulation of transcription by RNA polymerase II"/>
    <property type="evidence" value="ECO:0007669"/>
    <property type="project" value="TreeGrafter"/>
</dbReference>
<evidence type="ECO:0000256" key="9">
    <source>
        <dbReference type="ARBA" id="ARBA00023242"/>
    </source>
</evidence>
<feature type="region of interest" description="Disordered" evidence="13">
    <location>
        <begin position="826"/>
        <end position="846"/>
    </location>
</feature>
<feature type="domain" description="KANSL3 helical" evidence="14">
    <location>
        <begin position="95"/>
        <end position="236"/>
    </location>
</feature>
<dbReference type="PANTHER" id="PTHR13136">
    <property type="entry name" value="TESTIS DEVELOPMENT PROTEIN PRTD"/>
    <property type="match status" value="1"/>
</dbReference>
<dbReference type="AlphaFoldDB" id="A0A6P7NIZ9"/>
<name>A0A6P7NIZ9_BETSP</name>
<evidence type="ECO:0000256" key="6">
    <source>
        <dbReference type="ARBA" id="ARBA00022853"/>
    </source>
</evidence>
<feature type="compositionally biased region" description="Polar residues" evidence="13">
    <location>
        <begin position="561"/>
        <end position="580"/>
    </location>
</feature>
<evidence type="ECO:0000313" key="15">
    <source>
        <dbReference type="Proteomes" id="UP000515150"/>
    </source>
</evidence>
<evidence type="ECO:0000256" key="10">
    <source>
        <dbReference type="ARBA" id="ARBA00068104"/>
    </source>
</evidence>
<protein>
    <recommendedName>
        <fullName evidence="10">KAT8 regulatory NSL complex subunit 3</fullName>
    </recommendedName>
    <alternativeName>
        <fullName evidence="11">NSL complex protein NSL3</fullName>
    </alternativeName>
    <alternativeName>
        <fullName evidence="12">Non-specific lethal 3 homolog</fullName>
    </alternativeName>
</protein>
<dbReference type="InterPro" id="IPR026555">
    <property type="entry name" value="NSL3/Tex30"/>
</dbReference>
<dbReference type="GO" id="GO:0005634">
    <property type="term" value="C:nucleus"/>
    <property type="evidence" value="ECO:0007669"/>
    <property type="project" value="UniProtKB-SubCell"/>
</dbReference>
<feature type="region of interest" description="Disordered" evidence="13">
    <location>
        <begin position="656"/>
        <end position="678"/>
    </location>
</feature>
<accession>A0A6P7NIZ9</accession>
<reference evidence="16" key="1">
    <citation type="submission" date="2025-08" db="UniProtKB">
        <authorList>
            <consortium name="RefSeq"/>
        </authorList>
    </citation>
    <scope>IDENTIFICATION</scope>
</reference>
<keyword evidence="8" id="KW-0206">Cytoskeleton</keyword>
<evidence type="ECO:0000256" key="12">
    <source>
        <dbReference type="ARBA" id="ARBA00079519"/>
    </source>
</evidence>
<feature type="region of interest" description="Disordered" evidence="13">
    <location>
        <begin position="561"/>
        <end position="612"/>
    </location>
</feature>
<dbReference type="Proteomes" id="UP000515150">
    <property type="component" value="Chromosome 9"/>
</dbReference>
<feature type="compositionally biased region" description="Low complexity" evidence="13">
    <location>
        <begin position="523"/>
        <end position="543"/>
    </location>
</feature>
<gene>
    <name evidence="16" type="primary">kansl3</name>
</gene>
<dbReference type="InterPro" id="IPR056519">
    <property type="entry name" value="KANSL3_1st"/>
</dbReference>
<sequence>MYRGGDKDFQISGRKMGTSLLFQLSAHERELDLVFLDHSYAKPWNAHPDASSARPTRTLFVTPRRQPEALSDSDSLIDVETVTPTPVPLYDNQKALSVMKECERHVLFARTLAENPPPPDDWEEHINKTGWSVAQNKLFNKVLKALQAERLARLANENTSNEPILRRIAVDKCARKVRNALASVNWDTKLTQWLHTTMIESLSLAMLAAYLDVLQTLKSKLPSLIDRMLLSSAKTGAPSAEALSLLLKRPWDPAIGVLSQNKPTKLPGSPLILIAPSSPTNPALSTSRRMRFWQSQLSCLGKVIPVHTHMNSAANIGITQCVEHMLGTVRAKVMEVHSHFPHKPIILVGWNAGALIACHVSLMEYLSAVVCLGFPLLTVNGPRGDVDDPLLDMKTPVLFVVGQNALQCSIEGMEEFREKLRADNSLVVVGGSDDNLRINSAKMKSEGLTQTMVDRCIQDEIADFLSGVLTRAEGHGHGSGEMRDLDTEKKKRPRRELPFDMERGRPSSPALRVPISPSGSEDLSSVCSSPTSSPKPKTSGLSPAQKSSLITATQLLKTHMQRSGTVLTHKQAQVPVTSDQIEGLDREELRSNSKKRQAPSPTQSKASKRAKIKVTIVSQSESAGGTISPNAQEVSGSGKPVTVTVGQTVAGAKELSGLLTGQRSGSLSEVPGTLSPGSSSFNSVQPCMVSGSSTPVQAQAPATAQAPSASSLLQGLSFSLQEIVTKAPSLPCIAANAGNTQAVCSKPQGQVLSSPGTSGSTLLRAVPVVATGGVAKTTAIHQLLTNGGLAKLASSLPSLAHITNQTAGQKAPTSITVTLRGAQQSRLGSLSQSGDVMPACTHEPKQ</sequence>
<feature type="region of interest" description="Disordered" evidence="13">
    <location>
        <begin position="472"/>
        <end position="546"/>
    </location>
</feature>
<evidence type="ECO:0000256" key="4">
    <source>
        <dbReference type="ARBA" id="ARBA00022490"/>
    </source>
</evidence>
<dbReference type="Gene3D" id="3.40.50.1820">
    <property type="entry name" value="alpha/beta hydrolase"/>
    <property type="match status" value="1"/>
</dbReference>
<keyword evidence="6" id="KW-0156">Chromatin regulator</keyword>
<dbReference type="PANTHER" id="PTHR13136:SF16">
    <property type="entry name" value="KAT8 REGULATORY NSL COMPLEX SUBUNIT 3"/>
    <property type="match status" value="1"/>
</dbReference>
<evidence type="ECO:0000256" key="5">
    <source>
        <dbReference type="ARBA" id="ARBA00022701"/>
    </source>
</evidence>